<dbReference type="GO" id="GO:0071973">
    <property type="term" value="P:bacterial-type flagellum-dependent cell motility"/>
    <property type="evidence" value="ECO:0007669"/>
    <property type="project" value="TreeGrafter"/>
</dbReference>
<keyword evidence="4 6" id="KW-1005">Bacterial flagellum biogenesis</keyword>
<keyword evidence="7" id="KW-0969">Cilium</keyword>
<evidence type="ECO:0000313" key="7">
    <source>
        <dbReference type="EMBL" id="PQD96244.1"/>
    </source>
</evidence>
<dbReference type="GO" id="GO:0044780">
    <property type="term" value="P:bacterial-type flagellum assembly"/>
    <property type="evidence" value="ECO:0007669"/>
    <property type="project" value="InterPro"/>
</dbReference>
<sequence length="141" mass="15896">MEVITEEYIIQKSSQELTALLYEGLISRFEEALIQIGQKDMVGANKSLQRANDILCRLGAGLRYEAGPIAENLDSLYNYMAAVTIQANLRKDTEQIKHLKELTETIATTWKAALDKKEQGAAQSVMQKVFAYESHVMRTKI</sequence>
<dbReference type="RefSeq" id="WP_104848671.1">
    <property type="nucleotide sequence ID" value="NZ_PKOZ01000002.1"/>
</dbReference>
<dbReference type="PIRSF" id="PIRSF039090">
    <property type="entry name" value="Flis"/>
    <property type="match status" value="1"/>
</dbReference>
<comment type="similarity">
    <text evidence="2 6">Belongs to the FliS family.</text>
</comment>
<protein>
    <recommendedName>
        <fullName evidence="6">Flagellar secretion chaperone FliS</fullName>
    </recommendedName>
</protein>
<dbReference type="GO" id="GO:0005829">
    <property type="term" value="C:cytosol"/>
    <property type="evidence" value="ECO:0007669"/>
    <property type="project" value="UniProtKB-SubCell"/>
</dbReference>
<gene>
    <name evidence="7" type="primary">fliS</name>
    <name evidence="7" type="ORF">CYL18_06510</name>
</gene>
<dbReference type="PANTHER" id="PTHR34773">
    <property type="entry name" value="FLAGELLAR SECRETION CHAPERONE FLIS"/>
    <property type="match status" value="1"/>
</dbReference>
<evidence type="ECO:0000256" key="3">
    <source>
        <dbReference type="ARBA" id="ARBA00022490"/>
    </source>
</evidence>
<dbReference type="Proteomes" id="UP000239663">
    <property type="component" value="Unassembled WGS sequence"/>
</dbReference>
<accession>A0A2S7N2H9</accession>
<comment type="subcellular location">
    <subcellularLocation>
        <location evidence="1 6">Cytoplasm</location>
        <location evidence="1 6">Cytosol</location>
    </subcellularLocation>
</comment>
<dbReference type="InterPro" id="IPR003713">
    <property type="entry name" value="FliS"/>
</dbReference>
<keyword evidence="7" id="KW-0966">Cell projection</keyword>
<organism evidence="7 8">
    <name type="scientific">Pradoshia eiseniae</name>
    <dbReference type="NCBI Taxonomy" id="2064768"/>
    <lineage>
        <taxon>Bacteria</taxon>
        <taxon>Bacillati</taxon>
        <taxon>Bacillota</taxon>
        <taxon>Bacilli</taxon>
        <taxon>Bacillales</taxon>
        <taxon>Bacillaceae</taxon>
        <taxon>Pradoshia</taxon>
    </lineage>
</organism>
<dbReference type="EMBL" id="PKOZ01000002">
    <property type="protein sequence ID" value="PQD96244.1"/>
    <property type="molecule type" value="Genomic_DNA"/>
</dbReference>
<keyword evidence="5" id="KW-0143">Chaperone</keyword>
<dbReference type="NCBIfam" id="TIGR00208">
    <property type="entry name" value="fliS"/>
    <property type="match status" value="1"/>
</dbReference>
<name>A0A2S7N2H9_9BACI</name>
<keyword evidence="7" id="KW-0282">Flagellum</keyword>
<comment type="caution">
    <text evidence="7">The sequence shown here is derived from an EMBL/GenBank/DDBJ whole genome shotgun (WGS) entry which is preliminary data.</text>
</comment>
<evidence type="ECO:0000256" key="1">
    <source>
        <dbReference type="ARBA" id="ARBA00004514"/>
    </source>
</evidence>
<evidence type="ECO:0000313" key="8">
    <source>
        <dbReference type="Proteomes" id="UP000239663"/>
    </source>
</evidence>
<evidence type="ECO:0000256" key="6">
    <source>
        <dbReference type="PIRNR" id="PIRNR039090"/>
    </source>
</evidence>
<keyword evidence="8" id="KW-1185">Reference proteome</keyword>
<evidence type="ECO:0000256" key="4">
    <source>
        <dbReference type="ARBA" id="ARBA00022795"/>
    </source>
</evidence>
<dbReference type="AlphaFoldDB" id="A0A2S7N2H9"/>
<dbReference type="InterPro" id="IPR036584">
    <property type="entry name" value="FliS_sf"/>
</dbReference>
<dbReference type="Gene3D" id="1.20.120.340">
    <property type="entry name" value="Flagellar protein FliS"/>
    <property type="match status" value="1"/>
</dbReference>
<keyword evidence="3 6" id="KW-0963">Cytoplasm</keyword>
<proteinExistence type="inferred from homology"/>
<dbReference type="CDD" id="cd16098">
    <property type="entry name" value="FliS"/>
    <property type="match status" value="1"/>
</dbReference>
<dbReference type="PANTHER" id="PTHR34773:SF1">
    <property type="entry name" value="FLAGELLAR SECRETION CHAPERONE FLIS"/>
    <property type="match status" value="1"/>
</dbReference>
<reference evidence="7 8" key="1">
    <citation type="submission" date="2017-12" db="EMBL/GenBank/DDBJ databases">
        <title>Taxonomic description and draft genome of Pradoshia cofamensis Gen. nov., sp. nov., a thermotolerant bacillale isolated from anterior gut of earthworm Eisenia fetida.</title>
        <authorList>
            <person name="Saha T."/>
            <person name="Chakraborty R."/>
        </authorList>
    </citation>
    <scope>NUCLEOTIDE SEQUENCE [LARGE SCALE GENOMIC DNA]</scope>
    <source>
        <strain evidence="7 8">EAG3</strain>
    </source>
</reference>
<dbReference type="Pfam" id="PF02561">
    <property type="entry name" value="FliS"/>
    <property type="match status" value="1"/>
</dbReference>
<dbReference type="OrthoDB" id="9792010at2"/>
<evidence type="ECO:0000256" key="5">
    <source>
        <dbReference type="ARBA" id="ARBA00023186"/>
    </source>
</evidence>
<dbReference type="SUPFAM" id="SSF101116">
    <property type="entry name" value="Flagellar export chaperone FliS"/>
    <property type="match status" value="1"/>
</dbReference>
<evidence type="ECO:0000256" key="2">
    <source>
        <dbReference type="ARBA" id="ARBA00008787"/>
    </source>
</evidence>